<reference evidence="1 2" key="1">
    <citation type="journal article" date="2021" name="BMC Biol.">
        <title>Horizontally acquired antibacterial genes associated with adaptive radiation of ladybird beetles.</title>
        <authorList>
            <person name="Li H.S."/>
            <person name="Tang X.F."/>
            <person name="Huang Y.H."/>
            <person name="Xu Z.Y."/>
            <person name="Chen M.L."/>
            <person name="Du X.Y."/>
            <person name="Qiu B.Y."/>
            <person name="Chen P.T."/>
            <person name="Zhang W."/>
            <person name="Slipinski A."/>
            <person name="Escalona H.E."/>
            <person name="Waterhouse R.M."/>
            <person name="Zwick A."/>
            <person name="Pang H."/>
        </authorList>
    </citation>
    <scope>NUCLEOTIDE SEQUENCE [LARGE SCALE GENOMIC DNA]</scope>
    <source>
        <strain evidence="1">SYSU2018</strain>
    </source>
</reference>
<proteinExistence type="predicted"/>
<comment type="caution">
    <text evidence="1">The sequence shown here is derived from an EMBL/GenBank/DDBJ whole genome shotgun (WGS) entry which is preliminary data.</text>
</comment>
<gene>
    <name evidence="1" type="ORF">HHI36_004398</name>
</gene>
<dbReference type="AlphaFoldDB" id="A0ABD2NSP0"/>
<keyword evidence="2" id="KW-1185">Reference proteome</keyword>
<sequence>MLQIELALSRNVHISLQTGSEKTISDQGWLLPARVSPESIELQDFSLRRNMQIGVFQNGRMLSLPTSPGSV</sequence>
<dbReference type="EMBL" id="JABFTP020000144">
    <property type="protein sequence ID" value="KAL3281180.1"/>
    <property type="molecule type" value="Genomic_DNA"/>
</dbReference>
<evidence type="ECO:0000313" key="2">
    <source>
        <dbReference type="Proteomes" id="UP001516400"/>
    </source>
</evidence>
<protein>
    <submittedName>
        <fullName evidence="1">Uncharacterized protein</fullName>
    </submittedName>
</protein>
<name>A0ABD2NSP0_9CUCU</name>
<organism evidence="1 2">
    <name type="scientific">Cryptolaemus montrouzieri</name>
    <dbReference type="NCBI Taxonomy" id="559131"/>
    <lineage>
        <taxon>Eukaryota</taxon>
        <taxon>Metazoa</taxon>
        <taxon>Ecdysozoa</taxon>
        <taxon>Arthropoda</taxon>
        <taxon>Hexapoda</taxon>
        <taxon>Insecta</taxon>
        <taxon>Pterygota</taxon>
        <taxon>Neoptera</taxon>
        <taxon>Endopterygota</taxon>
        <taxon>Coleoptera</taxon>
        <taxon>Polyphaga</taxon>
        <taxon>Cucujiformia</taxon>
        <taxon>Coccinelloidea</taxon>
        <taxon>Coccinellidae</taxon>
        <taxon>Scymninae</taxon>
        <taxon>Scymnini</taxon>
        <taxon>Cryptolaemus</taxon>
    </lineage>
</organism>
<accession>A0ABD2NSP0</accession>
<evidence type="ECO:0000313" key="1">
    <source>
        <dbReference type="EMBL" id="KAL3281180.1"/>
    </source>
</evidence>
<dbReference type="Proteomes" id="UP001516400">
    <property type="component" value="Unassembled WGS sequence"/>
</dbReference>